<dbReference type="Gene3D" id="2.40.330.10">
    <property type="entry name" value="DNA-binding pseudobarrel domain"/>
    <property type="match status" value="1"/>
</dbReference>
<dbReference type="AlphaFoldDB" id="A0AAF0THE0"/>
<dbReference type="InterPro" id="IPR039218">
    <property type="entry name" value="REM_fam"/>
</dbReference>
<keyword evidence="5" id="KW-0539">Nucleus</keyword>
<organism evidence="7 8">
    <name type="scientific">Solanum verrucosum</name>
    <dbReference type="NCBI Taxonomy" id="315347"/>
    <lineage>
        <taxon>Eukaryota</taxon>
        <taxon>Viridiplantae</taxon>
        <taxon>Streptophyta</taxon>
        <taxon>Embryophyta</taxon>
        <taxon>Tracheophyta</taxon>
        <taxon>Spermatophyta</taxon>
        <taxon>Magnoliopsida</taxon>
        <taxon>eudicotyledons</taxon>
        <taxon>Gunneridae</taxon>
        <taxon>Pentapetalae</taxon>
        <taxon>asterids</taxon>
        <taxon>lamiids</taxon>
        <taxon>Solanales</taxon>
        <taxon>Solanaceae</taxon>
        <taxon>Solanoideae</taxon>
        <taxon>Solaneae</taxon>
        <taxon>Solanum</taxon>
    </lineage>
</organism>
<dbReference type="SUPFAM" id="SSF101936">
    <property type="entry name" value="DNA-binding pseudobarrel domain"/>
    <property type="match status" value="1"/>
</dbReference>
<protein>
    <submittedName>
        <fullName evidence="7">Uncharacterized protein</fullName>
    </submittedName>
</protein>
<keyword evidence="8" id="KW-1185">Reference proteome</keyword>
<dbReference type="EMBL" id="CP133613">
    <property type="protein sequence ID" value="WMV16133.1"/>
    <property type="molecule type" value="Genomic_DNA"/>
</dbReference>
<evidence type="ECO:0000256" key="4">
    <source>
        <dbReference type="ARBA" id="ARBA00023163"/>
    </source>
</evidence>
<evidence type="ECO:0000313" key="8">
    <source>
        <dbReference type="Proteomes" id="UP001234989"/>
    </source>
</evidence>
<sequence length="145" mass="17407">MKVPPNKPHFFKPILPGFKNGLKIPIGFLKYLKRHDQYEHAILRRKGKKWLVKVNDRRLEKEYLYEDKEEEEEEEGTTHDDKSFGQPHFECIVRPYCLSKDEDEDEYEDKDETTYDKSFGQPHFECIIRQYCLSKGFMVSLKITI</sequence>
<keyword evidence="2" id="KW-0805">Transcription regulation</keyword>
<feature type="region of interest" description="Disordered" evidence="6">
    <location>
        <begin position="64"/>
        <end position="87"/>
    </location>
</feature>
<evidence type="ECO:0000256" key="5">
    <source>
        <dbReference type="ARBA" id="ARBA00023242"/>
    </source>
</evidence>
<comment type="subcellular location">
    <subcellularLocation>
        <location evidence="1">Nucleus</location>
    </subcellularLocation>
</comment>
<gene>
    <name evidence="7" type="ORF">MTR67_009518</name>
</gene>
<evidence type="ECO:0000313" key="7">
    <source>
        <dbReference type="EMBL" id="WMV16133.1"/>
    </source>
</evidence>
<keyword evidence="3" id="KW-0238">DNA-binding</keyword>
<dbReference type="PANTHER" id="PTHR31674:SF62">
    <property type="entry name" value="B3 DOMAIN-CONTAINING PROTEIN REM14-RELATED"/>
    <property type="match status" value="1"/>
</dbReference>
<evidence type="ECO:0000256" key="6">
    <source>
        <dbReference type="SAM" id="MobiDB-lite"/>
    </source>
</evidence>
<evidence type="ECO:0000256" key="2">
    <source>
        <dbReference type="ARBA" id="ARBA00023015"/>
    </source>
</evidence>
<accession>A0AAF0THE0</accession>
<dbReference type="InterPro" id="IPR015300">
    <property type="entry name" value="DNA-bd_pseudobarrel_sf"/>
</dbReference>
<evidence type="ECO:0000256" key="3">
    <source>
        <dbReference type="ARBA" id="ARBA00023125"/>
    </source>
</evidence>
<evidence type="ECO:0000256" key="1">
    <source>
        <dbReference type="ARBA" id="ARBA00004123"/>
    </source>
</evidence>
<keyword evidence="4" id="KW-0804">Transcription</keyword>
<proteinExistence type="predicted"/>
<reference evidence="7" key="1">
    <citation type="submission" date="2023-08" db="EMBL/GenBank/DDBJ databases">
        <title>A de novo genome assembly of Solanum verrucosum Schlechtendal, a Mexican diploid species geographically isolated from the other diploid A-genome species in potato relatives.</title>
        <authorList>
            <person name="Hosaka K."/>
        </authorList>
    </citation>
    <scope>NUCLEOTIDE SEQUENCE</scope>
    <source>
        <tissue evidence="7">Young leaves</tissue>
    </source>
</reference>
<dbReference type="GO" id="GO:0003677">
    <property type="term" value="F:DNA binding"/>
    <property type="evidence" value="ECO:0007669"/>
    <property type="project" value="UniProtKB-KW"/>
</dbReference>
<dbReference type="Proteomes" id="UP001234989">
    <property type="component" value="Chromosome 2"/>
</dbReference>
<dbReference type="GO" id="GO:0005634">
    <property type="term" value="C:nucleus"/>
    <property type="evidence" value="ECO:0007669"/>
    <property type="project" value="UniProtKB-SubCell"/>
</dbReference>
<dbReference type="PANTHER" id="PTHR31674">
    <property type="entry name" value="B3 DOMAIN-CONTAINING PROTEIN REM-LIKE 3-RELATED"/>
    <property type="match status" value="1"/>
</dbReference>
<name>A0AAF0THE0_SOLVR</name>